<dbReference type="Proteomes" id="UP000595662">
    <property type="component" value="Chromosome 6"/>
</dbReference>
<accession>A0A7T6XVT3</accession>
<reference evidence="1 2" key="1">
    <citation type="submission" date="2020-08" db="EMBL/GenBank/DDBJ databases">
        <title>The completed genome sequence of the pathogenic ascomycete fungus Penicillium digitatum.</title>
        <authorList>
            <person name="Wang M."/>
        </authorList>
    </citation>
    <scope>NUCLEOTIDE SEQUENCE [LARGE SCALE GENOMIC DNA]</scope>
    <source>
        <strain evidence="1 2">PdW03</strain>
    </source>
</reference>
<evidence type="ECO:0000313" key="1">
    <source>
        <dbReference type="EMBL" id="QQK48258.1"/>
    </source>
</evidence>
<dbReference type="AlphaFoldDB" id="A0A7T6XVT3"/>
<protein>
    <submittedName>
        <fullName evidence="1">Uncharacterized protein</fullName>
    </submittedName>
</protein>
<name>A0A7T6XVT3_PENDI</name>
<proteinExistence type="predicted"/>
<dbReference type="GeneID" id="90952787"/>
<dbReference type="RefSeq" id="XP_065958134.1">
    <property type="nucleotide sequence ID" value="XM_066101194.1"/>
</dbReference>
<organism evidence="1 2">
    <name type="scientific">Penicillium digitatum</name>
    <name type="common">Green mold</name>
    <dbReference type="NCBI Taxonomy" id="36651"/>
    <lineage>
        <taxon>Eukaryota</taxon>
        <taxon>Fungi</taxon>
        <taxon>Dikarya</taxon>
        <taxon>Ascomycota</taxon>
        <taxon>Pezizomycotina</taxon>
        <taxon>Eurotiomycetes</taxon>
        <taxon>Eurotiomycetidae</taxon>
        <taxon>Eurotiales</taxon>
        <taxon>Aspergillaceae</taxon>
        <taxon>Penicillium</taxon>
    </lineage>
</organism>
<gene>
    <name evidence="1" type="ORF">Pdw03_5893</name>
</gene>
<sequence>MLTRIRVRATERSFLRTQICGEVCFIMENAHYLMGQVLLQNVAMGNILQALEQRMGILIEEMTDLQFEELHDARIAEAIWEDTWDQ</sequence>
<evidence type="ECO:0000313" key="2">
    <source>
        <dbReference type="Proteomes" id="UP000595662"/>
    </source>
</evidence>
<dbReference type="EMBL" id="CP060779">
    <property type="protein sequence ID" value="QQK48258.1"/>
    <property type="molecule type" value="Genomic_DNA"/>
</dbReference>